<proteinExistence type="predicted"/>
<accession>A0A0K8WKB2</accession>
<dbReference type="PROSITE" id="PS51406">
    <property type="entry name" value="FIBRINOGEN_C_2"/>
    <property type="match status" value="1"/>
</dbReference>
<feature type="non-terminal residue" evidence="4">
    <location>
        <position position="1"/>
    </location>
</feature>
<dbReference type="CDD" id="cd00087">
    <property type="entry name" value="FReD"/>
    <property type="match status" value="1"/>
</dbReference>
<evidence type="ECO:0000259" key="3">
    <source>
        <dbReference type="PROSITE" id="PS51406"/>
    </source>
</evidence>
<name>A0A0K8WKB2_BACLA</name>
<dbReference type="SMART" id="SM00186">
    <property type="entry name" value="FBG"/>
    <property type="match status" value="1"/>
</dbReference>
<dbReference type="NCBIfam" id="NF040941">
    <property type="entry name" value="GGGWT_bact"/>
    <property type="match status" value="1"/>
</dbReference>
<protein>
    <submittedName>
        <fullName evidence="4">Tenascin-R</fullName>
    </submittedName>
</protein>
<dbReference type="Gene3D" id="3.90.215.10">
    <property type="entry name" value="Gamma Fibrinogen, chain A, domain 1"/>
    <property type="match status" value="1"/>
</dbReference>
<dbReference type="InterPro" id="IPR036056">
    <property type="entry name" value="Fibrinogen-like_C"/>
</dbReference>
<dbReference type="PANTHER" id="PTHR19143:SF327">
    <property type="entry name" value="FI21813P1-RELATED"/>
    <property type="match status" value="1"/>
</dbReference>
<dbReference type="Pfam" id="PF00147">
    <property type="entry name" value="Fibrinogen_C"/>
    <property type="match status" value="1"/>
</dbReference>
<dbReference type="InterPro" id="IPR002181">
    <property type="entry name" value="Fibrinogen_a/b/g_C_dom"/>
</dbReference>
<evidence type="ECO:0000256" key="1">
    <source>
        <dbReference type="ARBA" id="ARBA00023157"/>
    </source>
</evidence>
<feature type="domain" description="Fibrinogen C-terminal" evidence="3">
    <location>
        <begin position="70"/>
        <end position="286"/>
    </location>
</feature>
<dbReference type="AlphaFoldDB" id="A0A0K8WKB2"/>
<keyword evidence="2" id="KW-1133">Transmembrane helix</keyword>
<dbReference type="InterPro" id="IPR050373">
    <property type="entry name" value="Fibrinogen_C-term_domain"/>
</dbReference>
<gene>
    <name evidence="4" type="primary">TNR_6</name>
    <name evidence="4" type="ORF">c1_g1_i1</name>
</gene>
<keyword evidence="1" id="KW-1015">Disulfide bond</keyword>
<feature type="transmembrane region" description="Helical" evidence="2">
    <location>
        <begin position="12"/>
        <end position="30"/>
    </location>
</feature>
<dbReference type="InterPro" id="IPR020837">
    <property type="entry name" value="Fibrinogen_CS"/>
</dbReference>
<dbReference type="SUPFAM" id="SSF56496">
    <property type="entry name" value="Fibrinogen C-terminal domain-like"/>
    <property type="match status" value="1"/>
</dbReference>
<dbReference type="InterPro" id="IPR014716">
    <property type="entry name" value="Fibrinogen_a/b/g_C_1"/>
</dbReference>
<reference evidence="4" key="1">
    <citation type="submission" date="2015-06" db="EMBL/GenBank/DDBJ databases">
        <authorList>
            <person name="Hoefler B.C."/>
            <person name="Straight P.D."/>
        </authorList>
    </citation>
    <scope>NUCLEOTIDE SEQUENCE</scope>
</reference>
<keyword evidence="2" id="KW-0812">Transmembrane</keyword>
<dbReference type="PROSITE" id="PS00514">
    <property type="entry name" value="FIBRINOGEN_C_1"/>
    <property type="match status" value="1"/>
</dbReference>
<dbReference type="EMBL" id="GDHF01000815">
    <property type="protein sequence ID" value="JAI51499.1"/>
    <property type="molecule type" value="Transcribed_RNA"/>
</dbReference>
<organism evidence="4">
    <name type="scientific">Bactrocera latifrons</name>
    <name type="common">Malaysian fruit fly</name>
    <name type="synonym">Chaetodacus latifrons</name>
    <dbReference type="NCBI Taxonomy" id="174628"/>
    <lineage>
        <taxon>Eukaryota</taxon>
        <taxon>Metazoa</taxon>
        <taxon>Ecdysozoa</taxon>
        <taxon>Arthropoda</taxon>
        <taxon>Hexapoda</taxon>
        <taxon>Insecta</taxon>
        <taxon>Pterygota</taxon>
        <taxon>Neoptera</taxon>
        <taxon>Endopterygota</taxon>
        <taxon>Diptera</taxon>
        <taxon>Brachycera</taxon>
        <taxon>Muscomorpha</taxon>
        <taxon>Tephritoidea</taxon>
        <taxon>Tephritidae</taxon>
        <taxon>Bactrocera</taxon>
        <taxon>Bactrocera</taxon>
    </lineage>
</organism>
<dbReference type="PANTHER" id="PTHR19143">
    <property type="entry name" value="FIBRINOGEN/TENASCIN/ANGIOPOEITIN"/>
    <property type="match status" value="1"/>
</dbReference>
<dbReference type="OrthoDB" id="6145874at2759"/>
<dbReference type="GO" id="GO:0005615">
    <property type="term" value="C:extracellular space"/>
    <property type="evidence" value="ECO:0007669"/>
    <property type="project" value="TreeGrafter"/>
</dbReference>
<keyword evidence="2" id="KW-0472">Membrane</keyword>
<evidence type="ECO:0000313" key="4">
    <source>
        <dbReference type="EMBL" id="JAI51499.1"/>
    </source>
</evidence>
<evidence type="ECO:0000256" key="2">
    <source>
        <dbReference type="SAM" id="Phobius"/>
    </source>
</evidence>
<sequence length="301" mass="35050">LKSSHNTRGKMFRLTFVILLYFILLFQIRFCYIQDNSNSSKPCACVCDSAVQVGVFEDNLVDENPSTTEQRPVNRPLSCMEATAASNKSGVYKIQIPQLKLPSVDVYCDDDTDGGGWLVFQRRVTYEENFYRDWKNYQNGFGDVSKSFWFGLEKLHVLTSSCEHEMYIKLRKKNGEEYYAKYTKFRIGSESESYALKELGDYNGTAGDSLIRGHLGIKFSAIDRDNDNHGRWHCAYYFRSGWWFHKCYFSNLNGLYLATKKYGINWNSIENEVPLGFSEMMMRPKQSCWRQLMKQSLNRVV</sequence>